<dbReference type="EMBL" id="JAQZAO010000002">
    <property type="protein sequence ID" value="MDD7964902.1"/>
    <property type="molecule type" value="Genomic_DNA"/>
</dbReference>
<accession>A0ABT5SPY1</accession>
<dbReference type="GO" id="GO:0016740">
    <property type="term" value="F:transferase activity"/>
    <property type="evidence" value="ECO:0007669"/>
    <property type="project" value="UniProtKB-KW"/>
</dbReference>
<evidence type="ECO:0000259" key="14">
    <source>
        <dbReference type="PROSITE" id="PS50979"/>
    </source>
</evidence>
<evidence type="ECO:0000256" key="4">
    <source>
        <dbReference type="ARBA" id="ARBA00022598"/>
    </source>
</evidence>
<dbReference type="Pfam" id="PF02785">
    <property type="entry name" value="Biotin_carb_C"/>
    <property type="match status" value="1"/>
</dbReference>
<dbReference type="Pfam" id="PF00364">
    <property type="entry name" value="Biotin_lipoyl"/>
    <property type="match status" value="1"/>
</dbReference>
<feature type="domain" description="Lipoyl-binding" evidence="12">
    <location>
        <begin position="597"/>
        <end position="673"/>
    </location>
</feature>
<dbReference type="Pfam" id="PF01039">
    <property type="entry name" value="Carboxyl_trans"/>
    <property type="match status" value="1"/>
</dbReference>
<dbReference type="SUPFAM" id="SSF51230">
    <property type="entry name" value="Single hybrid motif"/>
    <property type="match status" value="1"/>
</dbReference>
<evidence type="ECO:0000259" key="12">
    <source>
        <dbReference type="PROSITE" id="PS50968"/>
    </source>
</evidence>
<keyword evidence="4" id="KW-0436">Ligase</keyword>
<keyword evidence="10" id="KW-0092">Biotin</keyword>
<dbReference type="Pfam" id="PF00289">
    <property type="entry name" value="Biotin_carb_N"/>
    <property type="match status" value="1"/>
</dbReference>
<organism evidence="16 17">
    <name type="scientific">Actinomycetospora lemnae</name>
    <dbReference type="NCBI Taxonomy" id="3019891"/>
    <lineage>
        <taxon>Bacteria</taxon>
        <taxon>Bacillati</taxon>
        <taxon>Actinomycetota</taxon>
        <taxon>Actinomycetes</taxon>
        <taxon>Pseudonocardiales</taxon>
        <taxon>Pseudonocardiaceae</taxon>
        <taxon>Actinomycetospora</taxon>
    </lineage>
</organism>
<feature type="domain" description="ATP-grasp" evidence="13">
    <location>
        <begin position="139"/>
        <end position="337"/>
    </location>
</feature>
<proteinExistence type="predicted"/>
<feature type="domain" description="Biotin carboxylation" evidence="14">
    <location>
        <begin position="7"/>
        <end position="473"/>
    </location>
</feature>
<dbReference type="PROSITE" id="PS50989">
    <property type="entry name" value="COA_CT_CTER"/>
    <property type="match status" value="1"/>
</dbReference>
<evidence type="ECO:0000256" key="6">
    <source>
        <dbReference type="ARBA" id="ARBA00022832"/>
    </source>
</evidence>
<evidence type="ECO:0000256" key="5">
    <source>
        <dbReference type="ARBA" id="ARBA00022741"/>
    </source>
</evidence>
<dbReference type="InterPro" id="IPR005481">
    <property type="entry name" value="BC-like_N"/>
</dbReference>
<dbReference type="Proteomes" id="UP001300763">
    <property type="component" value="Unassembled WGS sequence"/>
</dbReference>
<dbReference type="InterPro" id="IPR050856">
    <property type="entry name" value="Biotin_carboxylase_complex"/>
</dbReference>
<dbReference type="Gene3D" id="3.90.226.10">
    <property type="entry name" value="2-enoyl-CoA Hydratase, Chain A, domain 1"/>
    <property type="match status" value="2"/>
</dbReference>
<dbReference type="Gene3D" id="2.40.50.100">
    <property type="match status" value="1"/>
</dbReference>
<dbReference type="InterPro" id="IPR000089">
    <property type="entry name" value="Biotin_lipoyl"/>
</dbReference>
<keyword evidence="3" id="KW-0444">Lipid biosynthesis</keyword>
<dbReference type="PROSITE" id="PS00867">
    <property type="entry name" value="CPSASE_2"/>
    <property type="match status" value="1"/>
</dbReference>
<dbReference type="RefSeq" id="WP_274199428.1">
    <property type="nucleotide sequence ID" value="NZ_JAQZAO010000002.1"/>
</dbReference>
<evidence type="ECO:0000313" key="16">
    <source>
        <dbReference type="EMBL" id="MDD7964902.1"/>
    </source>
</evidence>
<dbReference type="EC" id="6.3.4.14" evidence="2"/>
<dbReference type="Gene3D" id="3.30.470.20">
    <property type="entry name" value="ATP-grasp fold, B domain"/>
    <property type="match status" value="1"/>
</dbReference>
<protein>
    <recommendedName>
        <fullName evidence="2">biotin carboxylase</fullName>
        <ecNumber evidence="2">6.3.4.14</ecNumber>
    </recommendedName>
</protein>
<dbReference type="InterPro" id="IPR011053">
    <property type="entry name" value="Single_hybrid_motif"/>
</dbReference>
<comment type="caution">
    <text evidence="16">The sequence shown here is derived from an EMBL/GenBank/DDBJ whole genome shotgun (WGS) entry which is preliminary data.</text>
</comment>
<keyword evidence="5 11" id="KW-0547">Nucleotide-binding</keyword>
<dbReference type="InterPro" id="IPR005482">
    <property type="entry name" value="Biotin_COase_C"/>
</dbReference>
<dbReference type="SUPFAM" id="SSF52440">
    <property type="entry name" value="PreATP-grasp domain"/>
    <property type="match status" value="1"/>
</dbReference>
<dbReference type="InterPro" id="IPR011054">
    <property type="entry name" value="Rudment_hybrid_motif"/>
</dbReference>
<reference evidence="16 17" key="1">
    <citation type="submission" date="2023-02" db="EMBL/GenBank/DDBJ databases">
        <title>Genome sequencing required for Actinomycetospora new species description.</title>
        <authorList>
            <person name="Saimee Y."/>
            <person name="Duangmal K."/>
        </authorList>
    </citation>
    <scope>NUCLEOTIDE SEQUENCE [LARGE SCALE GENOMIC DNA]</scope>
    <source>
        <strain evidence="16 17">DW7H6</strain>
    </source>
</reference>
<keyword evidence="6" id="KW-0276">Fatty acid metabolism</keyword>
<dbReference type="PROSITE" id="PS50975">
    <property type="entry name" value="ATP_GRASP"/>
    <property type="match status" value="1"/>
</dbReference>
<keyword evidence="9" id="KW-0275">Fatty acid biosynthesis</keyword>
<dbReference type="InterPro" id="IPR011761">
    <property type="entry name" value="ATP-grasp"/>
</dbReference>
<evidence type="ECO:0000256" key="11">
    <source>
        <dbReference type="PROSITE-ProRule" id="PRU00409"/>
    </source>
</evidence>
<dbReference type="SMART" id="SM00878">
    <property type="entry name" value="Biotin_carb_C"/>
    <property type="match status" value="1"/>
</dbReference>
<sequence length="1898" mass="204599">MSVPPRPFQRLAIVNRGEPAMRLINAVREWNAEHEGALPPIRTIAVHTAVDRHAMAVREADEAVLIGPDDPEDMGPVPYLDLAELERALVARRVDAVWPGWGFVSERAEFAALCERLGVTFVGPGSETMRRLGDKIESKRIAESVGVPMAPWSGGPVADVEAARAAAEKIGFPLMVKATAGGGGRGIRFVARAEDLDDAFSRASAEGERTAGDGTVFLEGAVRGGRHVEVQVVADGHGGVVTLGVRDCSVQRRNQKVIEESASTALDVEQDRLLRRSAADLARAADYVNAGTVEFLYDPRNEVLSFMEVNTRLQVEHPVTEAVTGVDVVKLQLHVAMGGALADVLGDVDPIEPPASGHAIEARLTAEDPERGFAPAPGAIRHLVLPAGPGIRVDTGVAAGDVIPPQYDSMIAKVIAWGRDRDEARARLARAIRQTAVVVEGGTTNKAFLLDLLSRPEVREGTADTTWLDTMMAEGYTPPRRVDVALLAAAVEAHEAHEFRQQGRLFLSAERGRPEVGHEVWHQVDVRVVGESYRLRVARTRPSHYRVVLDGDGAGVDVVVERSGRFERRLTVGGQTFGVLSVAQGPDYLVEVDGAVHRIAGGEAGLVRAPAPAMVVSIPVSPGDTVAEGDTVAVVESMKLETALRAPVAGRVAEVLVDANTQVEGGTRLVRLEPDADDPAEAAGESRISLAALAPPRPEDEQADARTRARDVLAALRALVLGYDVDEREARPLLDALDRAREELPADDPDLLSDEIGILRIVADLSALSRNRRLEAGPGELDDTAVDEESTRNPQEYFHAYLRSRDPDAEVLPESFRLRLRRALAHYGVPDLTAAPELLGPALYRMFLAHRRAGAHLPVVAALLGARLRRPESVGQDRAGGGEAYRAELDHLVAATQVRHPQIGDLARQVRFRCFDAPLIEREREQTQERVRAELDALSDDPATRSAQIDDIVASGEPILGVFGDRHHAAMLEVMTRRYYGLIRDLGDVRVEEHDGRPLLIARYTHDGASYVVLATVATVDESEGATAPATVSTDLHQLIEALPAGDTVLVDLYVTSPRGPESPDGPDERAARIRDSIGTVPGAVGRVTVGIRGTVREGAQGGAATSWFTFRGDDEGAPTDGSSSAALRLPVEDRTLRGLHPMVAERLGLWRLRDFELTRLPSATDVHLFHARGRHVPEDQRLIVTGDVRDLTVLRDDDGSIRALPQVEAVLDAALDSLRSARAADADLAGLRWNRVLLYVWPVVEVPLAELDGIVRTLAPRTESLGIEQVMVRFRTPERELVLRMSRPPGAGLTLRVTDPPSHPMGELDAYTQKVIKAARRGALYPYELIPLMTRSPDPDGEPGTFSEYDLDPDTLAPVPVDRPYGANTANFVLGIVSTPTRRQPEGLTRIVLLGDPTRALGAIAEPECRRVLAAIDLAREHGVPIEWYAVSAGAKIAMDSGTENMDWISRVLRAIIDFTQDGGEINVVVTGINVGAQPYWNAEATMLMHTRGVLIMTPDSAMVLTGKQSLDYSGGVSAEDNYGIGGYDRIMGPNGEAQYWAPDLSGAVDVLLAHYAHTYVVPGERFPRQAVTDDPVERDVRSAPHHGDGFTRLGEIFDPAVNAERKKPFDIRSLMGGVADTDHPTLERWADMQAAESVVVLDAHLGGHPVELIGIESKPLPRRGPPPVDGPAQWTAGTLFPRSSKKTARAINAASGNRPVVVLANLSGFDGSPESLRGLQLEYGAEIGRAVVNFDGPIVFCVVSRYHGGAFVVFSGTLNDEMEIAAVEGSYASVIGGAPAAAVVFSGEVAKRTAADPRVADLESRISEGLERGEDVAELRAELADVRPVVRSEKLGEVADEFDTKHSVARAQEMGSVHAIVEPERLRPYLVDAVRRGMERTLARVSGSSASSGVSS</sequence>
<evidence type="ECO:0000256" key="7">
    <source>
        <dbReference type="ARBA" id="ARBA00022840"/>
    </source>
</evidence>
<dbReference type="SUPFAM" id="SSF56059">
    <property type="entry name" value="Glutathione synthetase ATP-binding domain-like"/>
    <property type="match status" value="1"/>
</dbReference>
<evidence type="ECO:0000256" key="3">
    <source>
        <dbReference type="ARBA" id="ARBA00022516"/>
    </source>
</evidence>
<dbReference type="InterPro" id="IPR005479">
    <property type="entry name" value="CPAse_ATP-bd"/>
</dbReference>
<dbReference type="Pfam" id="PF02786">
    <property type="entry name" value="CPSase_L_D2"/>
    <property type="match status" value="1"/>
</dbReference>
<keyword evidence="8" id="KW-0443">Lipid metabolism</keyword>
<dbReference type="PROSITE" id="PS50968">
    <property type="entry name" value="BIOTINYL_LIPOYL"/>
    <property type="match status" value="1"/>
</dbReference>
<dbReference type="PROSITE" id="PS00866">
    <property type="entry name" value="CPSASE_1"/>
    <property type="match status" value="1"/>
</dbReference>
<dbReference type="InterPro" id="IPR029045">
    <property type="entry name" value="ClpP/crotonase-like_dom_sf"/>
</dbReference>
<dbReference type="PANTHER" id="PTHR18866:SF33">
    <property type="entry name" value="METHYLCROTONOYL-COA CARBOXYLASE SUBUNIT ALPHA, MITOCHONDRIAL-RELATED"/>
    <property type="match status" value="1"/>
</dbReference>
<dbReference type="SUPFAM" id="SSF52096">
    <property type="entry name" value="ClpP/crotonase"/>
    <property type="match status" value="2"/>
</dbReference>
<dbReference type="SUPFAM" id="SSF51246">
    <property type="entry name" value="Rudiment single hybrid motif"/>
    <property type="match status" value="1"/>
</dbReference>
<dbReference type="CDD" id="cd06850">
    <property type="entry name" value="biotinyl_domain"/>
    <property type="match status" value="1"/>
</dbReference>
<keyword evidence="16" id="KW-0808">Transferase</keyword>
<dbReference type="Pfam" id="PF08326">
    <property type="entry name" value="ACC_central"/>
    <property type="match status" value="1"/>
</dbReference>
<keyword evidence="17" id="KW-1185">Reference proteome</keyword>
<dbReference type="InterPro" id="IPR011764">
    <property type="entry name" value="Biotin_carboxylation_dom"/>
</dbReference>
<dbReference type="InterPro" id="IPR016185">
    <property type="entry name" value="PreATP-grasp_dom_sf"/>
</dbReference>
<gene>
    <name evidence="16" type="ORF">PGB27_06015</name>
</gene>
<evidence type="ECO:0000256" key="10">
    <source>
        <dbReference type="ARBA" id="ARBA00023267"/>
    </source>
</evidence>
<evidence type="ECO:0000256" key="9">
    <source>
        <dbReference type="ARBA" id="ARBA00023160"/>
    </source>
</evidence>
<dbReference type="InterPro" id="IPR034733">
    <property type="entry name" value="AcCoA_carboxyl_beta"/>
</dbReference>
<comment type="cofactor">
    <cofactor evidence="1">
        <name>biotin</name>
        <dbReference type="ChEBI" id="CHEBI:57586"/>
    </cofactor>
</comment>
<evidence type="ECO:0000259" key="15">
    <source>
        <dbReference type="PROSITE" id="PS50989"/>
    </source>
</evidence>
<dbReference type="InterPro" id="IPR011763">
    <property type="entry name" value="COA_CT_C"/>
</dbReference>
<evidence type="ECO:0000256" key="2">
    <source>
        <dbReference type="ARBA" id="ARBA00013263"/>
    </source>
</evidence>
<evidence type="ECO:0000256" key="8">
    <source>
        <dbReference type="ARBA" id="ARBA00023098"/>
    </source>
</evidence>
<dbReference type="PANTHER" id="PTHR18866">
    <property type="entry name" value="CARBOXYLASE:PYRUVATE/ACETYL-COA/PROPIONYL-COA CARBOXYLASE"/>
    <property type="match status" value="1"/>
</dbReference>
<evidence type="ECO:0000256" key="1">
    <source>
        <dbReference type="ARBA" id="ARBA00001953"/>
    </source>
</evidence>
<dbReference type="InterPro" id="IPR013537">
    <property type="entry name" value="AcCoA_COase_cen"/>
</dbReference>
<name>A0ABT5SPY1_9PSEU</name>
<keyword evidence="7 11" id="KW-0067">ATP-binding</keyword>
<evidence type="ECO:0000313" key="17">
    <source>
        <dbReference type="Proteomes" id="UP001300763"/>
    </source>
</evidence>
<evidence type="ECO:0000259" key="13">
    <source>
        <dbReference type="PROSITE" id="PS50975"/>
    </source>
</evidence>
<dbReference type="PROSITE" id="PS50979">
    <property type="entry name" value="BC"/>
    <property type="match status" value="1"/>
</dbReference>
<feature type="domain" description="CoA carboxyltransferase C-terminal" evidence="15">
    <location>
        <begin position="1577"/>
        <end position="1882"/>
    </location>
</feature>